<protein>
    <submittedName>
        <fullName evidence="3">Uncharacterized protein</fullName>
    </submittedName>
</protein>
<name>K8F1T9_9CHLO</name>
<dbReference type="InterPro" id="IPR007572">
    <property type="entry name" value="Uncharacterised_Ycf20"/>
</dbReference>
<accession>K8F1T9</accession>
<reference evidence="3 4" key="1">
    <citation type="submission" date="2011-10" db="EMBL/GenBank/DDBJ databases">
        <authorList>
            <person name="Genoscope - CEA"/>
        </authorList>
    </citation>
    <scope>NUCLEOTIDE SEQUENCE [LARGE SCALE GENOMIC DNA]</scope>
    <source>
        <strain evidence="3 4">RCC 1105</strain>
    </source>
</reference>
<sequence>MAGRGKPEKFATIIVRVFNSDNPGGMDADQQAPSSLSSTATRLGRALGGIFKSASKRVKRNFNRIPIALIALLVGVALTAFFPHPESPGDAFITFTIVTLGEFLSSILYSEKNQGGFLRWAKYGESVPILLNAFKIGVFYGLFIDAFKVGS</sequence>
<dbReference type="RefSeq" id="XP_007511972.1">
    <property type="nucleotide sequence ID" value="XM_007511910.1"/>
</dbReference>
<dbReference type="Pfam" id="PF04483">
    <property type="entry name" value="DUF565"/>
    <property type="match status" value="1"/>
</dbReference>
<evidence type="ECO:0000256" key="2">
    <source>
        <dbReference type="SAM" id="Phobius"/>
    </source>
</evidence>
<keyword evidence="2" id="KW-1133">Transmembrane helix</keyword>
<dbReference type="AlphaFoldDB" id="K8F1T9"/>
<dbReference type="EMBL" id="FO082272">
    <property type="protein sequence ID" value="CCO66060.1"/>
    <property type="molecule type" value="Genomic_DNA"/>
</dbReference>
<keyword evidence="4" id="KW-1185">Reference proteome</keyword>
<evidence type="ECO:0000256" key="1">
    <source>
        <dbReference type="ARBA" id="ARBA00009846"/>
    </source>
</evidence>
<dbReference type="KEGG" id="bpg:Bathy07g00090"/>
<dbReference type="GeneID" id="19014499"/>
<feature type="transmembrane region" description="Helical" evidence="2">
    <location>
        <begin position="65"/>
        <end position="85"/>
    </location>
</feature>
<feature type="transmembrane region" description="Helical" evidence="2">
    <location>
        <begin position="91"/>
        <end position="109"/>
    </location>
</feature>
<comment type="similarity">
    <text evidence="1">Belongs to the ycf20 family.</text>
</comment>
<feature type="transmembrane region" description="Helical" evidence="2">
    <location>
        <begin position="129"/>
        <end position="147"/>
    </location>
</feature>
<keyword evidence="2" id="KW-0812">Transmembrane</keyword>
<gene>
    <name evidence="3" type="ORF">Bathy07g00090</name>
</gene>
<dbReference type="OrthoDB" id="496152at2759"/>
<keyword evidence="2" id="KW-0472">Membrane</keyword>
<proteinExistence type="inferred from homology"/>
<evidence type="ECO:0000313" key="3">
    <source>
        <dbReference type="EMBL" id="CCO66060.1"/>
    </source>
</evidence>
<evidence type="ECO:0000313" key="4">
    <source>
        <dbReference type="Proteomes" id="UP000198341"/>
    </source>
</evidence>
<organism evidence="3 4">
    <name type="scientific">Bathycoccus prasinos</name>
    <dbReference type="NCBI Taxonomy" id="41875"/>
    <lineage>
        <taxon>Eukaryota</taxon>
        <taxon>Viridiplantae</taxon>
        <taxon>Chlorophyta</taxon>
        <taxon>Mamiellophyceae</taxon>
        <taxon>Mamiellales</taxon>
        <taxon>Bathycoccaceae</taxon>
        <taxon>Bathycoccus</taxon>
    </lineage>
</organism>
<dbReference type="Proteomes" id="UP000198341">
    <property type="component" value="Chromosome 7"/>
</dbReference>